<gene>
    <name evidence="1" type="ORF">H6F41_11030</name>
</gene>
<proteinExistence type="predicted"/>
<keyword evidence="2" id="KW-1185">Reference proteome</keyword>
<dbReference type="RefSeq" id="WP_190403525.1">
    <property type="nucleotide sequence ID" value="NZ_JACJQB010000020.1"/>
</dbReference>
<evidence type="ECO:0000313" key="2">
    <source>
        <dbReference type="Proteomes" id="UP000642094"/>
    </source>
</evidence>
<protein>
    <submittedName>
        <fullName evidence="1">Nitrate reductase associated protein</fullName>
    </submittedName>
</protein>
<dbReference type="EMBL" id="JACJQB010000020">
    <property type="protein sequence ID" value="MBD2188675.1"/>
    <property type="molecule type" value="Genomic_DNA"/>
</dbReference>
<reference evidence="1 2" key="1">
    <citation type="journal article" date="2020" name="ISME J.">
        <title>Comparative genomics reveals insights into cyanobacterial evolution and habitat adaptation.</title>
        <authorList>
            <person name="Chen M.Y."/>
            <person name="Teng W.K."/>
            <person name="Zhao L."/>
            <person name="Hu C.X."/>
            <person name="Zhou Y.K."/>
            <person name="Han B.P."/>
            <person name="Song L.R."/>
            <person name="Shu W.S."/>
        </authorList>
    </citation>
    <scope>NUCLEOTIDE SEQUENCE [LARGE SCALE GENOMIC DNA]</scope>
    <source>
        <strain evidence="1 2">FACHB-723</strain>
    </source>
</reference>
<accession>A0ABR7ZYT2</accession>
<evidence type="ECO:0000313" key="1">
    <source>
        <dbReference type="EMBL" id="MBD2188675.1"/>
    </source>
</evidence>
<sequence length="157" mass="18288">MLQFFEFEADFVASLRCIPMQVRYKLDTCGIKLKLQHWHSFSTLQRQRLIDLPCDTDAEIANYRENLRSQVFQNLKEYPSDLPIAVNPEWMQLDLIPNTVINHAKNIPLEISISQWQALNPLQRFALIKLSTSNHENNNFLPALQEFGLSHSIPQPQ</sequence>
<dbReference type="NCBIfam" id="TIGR02664">
    <property type="entry name" value="nitr_red_assoc"/>
    <property type="match status" value="1"/>
</dbReference>
<dbReference type="Proteomes" id="UP000642094">
    <property type="component" value="Unassembled WGS sequence"/>
</dbReference>
<dbReference type="InterPro" id="IPR013481">
    <property type="entry name" value="NarM"/>
</dbReference>
<name>A0ABR7ZYT2_9CYAN</name>
<comment type="caution">
    <text evidence="1">The sequence shown here is derived from an EMBL/GenBank/DDBJ whole genome shotgun (WGS) entry which is preliminary data.</text>
</comment>
<organism evidence="1 2">
    <name type="scientific">Pseudanabaena mucicola FACHB-723</name>
    <dbReference type="NCBI Taxonomy" id="2692860"/>
    <lineage>
        <taxon>Bacteria</taxon>
        <taxon>Bacillati</taxon>
        <taxon>Cyanobacteriota</taxon>
        <taxon>Cyanophyceae</taxon>
        <taxon>Pseudanabaenales</taxon>
        <taxon>Pseudanabaenaceae</taxon>
        <taxon>Pseudanabaena</taxon>
    </lineage>
</organism>
<dbReference type="Pfam" id="PF09655">
    <property type="entry name" value="Nitr_red_assoc"/>
    <property type="match status" value="1"/>
</dbReference>